<reference evidence="2" key="1">
    <citation type="submission" date="2019-04" db="EMBL/GenBank/DDBJ databases">
        <title>Friends and foes A comparative genomics studyof 23 Aspergillus species from section Flavi.</title>
        <authorList>
            <consortium name="DOE Joint Genome Institute"/>
            <person name="Kjaerbolling I."/>
            <person name="Vesth T."/>
            <person name="Frisvad J.C."/>
            <person name="Nybo J.L."/>
            <person name="Theobald S."/>
            <person name="Kildgaard S."/>
            <person name="Isbrandt T."/>
            <person name="Kuo A."/>
            <person name="Sato A."/>
            <person name="Lyhne E.K."/>
            <person name="Kogle M.E."/>
            <person name="Wiebenga A."/>
            <person name="Kun R.S."/>
            <person name="Lubbers R.J."/>
            <person name="Makela M.R."/>
            <person name="Barry K."/>
            <person name="Chovatia M."/>
            <person name="Clum A."/>
            <person name="Daum C."/>
            <person name="Haridas S."/>
            <person name="He G."/>
            <person name="LaButti K."/>
            <person name="Lipzen A."/>
            <person name="Mondo S."/>
            <person name="Riley R."/>
            <person name="Salamov A."/>
            <person name="Simmons B.A."/>
            <person name="Magnuson J.K."/>
            <person name="Henrissat B."/>
            <person name="Mortensen U.H."/>
            <person name="Larsen T.O."/>
            <person name="Devries R.P."/>
            <person name="Grigoriev I.V."/>
            <person name="Machida M."/>
            <person name="Baker S.E."/>
            <person name="Andersen M.R."/>
        </authorList>
    </citation>
    <scope>NUCLEOTIDE SEQUENCE [LARGE SCALE GENOMIC DNA]</scope>
    <source>
        <strain evidence="2">CBS 130017</strain>
    </source>
</reference>
<organism evidence="1 2">
    <name type="scientific">Aspergillus sergii</name>
    <dbReference type="NCBI Taxonomy" id="1034303"/>
    <lineage>
        <taxon>Eukaryota</taxon>
        <taxon>Fungi</taxon>
        <taxon>Dikarya</taxon>
        <taxon>Ascomycota</taxon>
        <taxon>Pezizomycotina</taxon>
        <taxon>Eurotiomycetes</taxon>
        <taxon>Eurotiomycetidae</taxon>
        <taxon>Eurotiales</taxon>
        <taxon>Aspergillaceae</taxon>
        <taxon>Aspergillus</taxon>
        <taxon>Aspergillus subgen. Circumdati</taxon>
    </lineage>
</organism>
<protein>
    <submittedName>
        <fullName evidence="1">Uncharacterized protein</fullName>
    </submittedName>
</protein>
<dbReference type="Proteomes" id="UP000325945">
    <property type="component" value="Unassembled WGS sequence"/>
</dbReference>
<keyword evidence="2" id="KW-1185">Reference proteome</keyword>
<name>A0A5N6XBY6_9EURO</name>
<accession>A0A5N6XBY6</accession>
<sequence length="175" mass="20680">MGKQSDETVYFRYVGRTTRTRGAIKRHREDLLTRRTGWPLGGIVFRGIPEKWPSRKDNIWTHLQEWVLIVQNNESVSHCLPKARFLARRKYHNHPGIAVVQAWAQDLSFTRKTPQIIKNIEFLCQILSKRKIQERDRERVKQEGRDVKIAGTELEIRHLWKNVKSRAIVESSTQE</sequence>
<dbReference type="AlphaFoldDB" id="A0A5N6XBY6"/>
<evidence type="ECO:0000313" key="1">
    <source>
        <dbReference type="EMBL" id="KAE8330757.1"/>
    </source>
</evidence>
<proteinExistence type="predicted"/>
<gene>
    <name evidence="1" type="ORF">BDV39DRAFT_21717</name>
</gene>
<evidence type="ECO:0000313" key="2">
    <source>
        <dbReference type="Proteomes" id="UP000325945"/>
    </source>
</evidence>
<dbReference type="EMBL" id="ML741772">
    <property type="protein sequence ID" value="KAE8330757.1"/>
    <property type="molecule type" value="Genomic_DNA"/>
</dbReference>